<evidence type="ECO:0000256" key="2">
    <source>
        <dbReference type="ARBA" id="ARBA00022670"/>
    </source>
</evidence>
<keyword evidence="10" id="KW-1185">Reference proteome</keyword>
<protein>
    <recommendedName>
        <fullName evidence="8">Abasic site processing protein</fullName>
        <ecNumber evidence="8">3.4.-.-</ecNumber>
    </recommendedName>
</protein>
<sequence length="233" mass="26338">MCGRYVSPDEAAMERYWHIGARDSGRWIRRLYNVAPSMTVPMVILGEQGEAEVVAARWGLIPGWWKKPGLPTLTFNARSEEAAVKPMWRHSYRTQRCLMPAQGWYEWNARETARSPSGREVKQPYYIHAPDDSLLAFAGLWSTWQGPDAQQVLSCALLTRAALPSIRAIHARMPVVLAPEQFDRWLSPELPVQDLDALVASTGPQIVGYPVSTEVNNTRNDYPQLLQPLTQPE</sequence>
<keyword evidence="4 8" id="KW-0378">Hydrolase</keyword>
<accession>A0ABV3YXE0</accession>
<dbReference type="PANTHER" id="PTHR13604">
    <property type="entry name" value="DC12-RELATED"/>
    <property type="match status" value="1"/>
</dbReference>
<evidence type="ECO:0000256" key="5">
    <source>
        <dbReference type="ARBA" id="ARBA00023124"/>
    </source>
</evidence>
<dbReference type="Gene3D" id="3.90.1680.10">
    <property type="entry name" value="SOS response associated peptidase-like"/>
    <property type="match status" value="1"/>
</dbReference>
<dbReference type="InterPro" id="IPR036590">
    <property type="entry name" value="SRAP-like"/>
</dbReference>
<dbReference type="GO" id="GO:0016787">
    <property type="term" value="F:hydrolase activity"/>
    <property type="evidence" value="ECO:0007669"/>
    <property type="project" value="UniProtKB-KW"/>
</dbReference>
<gene>
    <name evidence="9" type="ORF">AB5S05_18190</name>
</gene>
<keyword evidence="2 8" id="KW-0645">Protease</keyword>
<evidence type="ECO:0000256" key="6">
    <source>
        <dbReference type="ARBA" id="ARBA00023125"/>
    </source>
</evidence>
<keyword evidence="3" id="KW-0227">DNA damage</keyword>
<comment type="caution">
    <text evidence="9">The sequence shown here is derived from an EMBL/GenBank/DDBJ whole genome shotgun (WGS) entry which is preliminary data.</text>
</comment>
<proteinExistence type="inferred from homology"/>
<evidence type="ECO:0000256" key="8">
    <source>
        <dbReference type="RuleBase" id="RU364100"/>
    </source>
</evidence>
<evidence type="ECO:0000313" key="10">
    <source>
        <dbReference type="Proteomes" id="UP001560296"/>
    </source>
</evidence>
<evidence type="ECO:0000256" key="7">
    <source>
        <dbReference type="ARBA" id="ARBA00023239"/>
    </source>
</evidence>
<keyword evidence="5" id="KW-0190">Covalent protein-DNA linkage</keyword>
<evidence type="ECO:0000256" key="3">
    <source>
        <dbReference type="ARBA" id="ARBA00022763"/>
    </source>
</evidence>
<dbReference type="Pfam" id="PF02586">
    <property type="entry name" value="SRAP"/>
    <property type="match status" value="1"/>
</dbReference>
<reference evidence="9 10" key="1">
    <citation type="submission" date="2024-07" db="EMBL/GenBank/DDBJ databases">
        <authorList>
            <person name="Li M."/>
        </authorList>
    </citation>
    <scope>NUCLEOTIDE SEQUENCE [LARGE SCALE GENOMIC DNA]</scope>
    <source>
        <strain evidence="9 10">25A3E</strain>
    </source>
</reference>
<evidence type="ECO:0000256" key="1">
    <source>
        <dbReference type="ARBA" id="ARBA00008136"/>
    </source>
</evidence>
<comment type="similarity">
    <text evidence="1 8">Belongs to the SOS response-associated peptidase family.</text>
</comment>
<keyword evidence="6" id="KW-0238">DNA-binding</keyword>
<keyword evidence="7" id="KW-0456">Lyase</keyword>
<dbReference type="EMBL" id="JBFTEG010000018">
    <property type="protein sequence ID" value="MEX6503997.1"/>
    <property type="molecule type" value="Genomic_DNA"/>
</dbReference>
<evidence type="ECO:0000256" key="4">
    <source>
        <dbReference type="ARBA" id="ARBA00022801"/>
    </source>
</evidence>
<dbReference type="RefSeq" id="WP_369288937.1">
    <property type="nucleotide sequence ID" value="NZ_JBFTEG010000018.1"/>
</dbReference>
<dbReference type="InterPro" id="IPR003738">
    <property type="entry name" value="SRAP"/>
</dbReference>
<name>A0ABV3YXE0_9PSED</name>
<dbReference type="PANTHER" id="PTHR13604:SF0">
    <property type="entry name" value="ABASIC SITE PROCESSING PROTEIN HMCES"/>
    <property type="match status" value="1"/>
</dbReference>
<dbReference type="SUPFAM" id="SSF143081">
    <property type="entry name" value="BB1717-like"/>
    <property type="match status" value="1"/>
</dbReference>
<organism evidence="9 10">
    <name type="scientific">Pseudomonas zhanjiangensis</name>
    <dbReference type="NCBI Taxonomy" id="3239015"/>
    <lineage>
        <taxon>Bacteria</taxon>
        <taxon>Pseudomonadati</taxon>
        <taxon>Pseudomonadota</taxon>
        <taxon>Gammaproteobacteria</taxon>
        <taxon>Pseudomonadales</taxon>
        <taxon>Pseudomonadaceae</taxon>
        <taxon>Pseudomonas</taxon>
    </lineage>
</organism>
<dbReference type="Proteomes" id="UP001560296">
    <property type="component" value="Unassembled WGS sequence"/>
</dbReference>
<evidence type="ECO:0000313" key="9">
    <source>
        <dbReference type="EMBL" id="MEX6503997.1"/>
    </source>
</evidence>
<dbReference type="EC" id="3.4.-.-" evidence="8"/>